<organism evidence="8 10">
    <name type="scientific">Candidatus Chlorohelix allophototropha</name>
    <dbReference type="NCBI Taxonomy" id="3003348"/>
    <lineage>
        <taxon>Bacteria</taxon>
        <taxon>Bacillati</taxon>
        <taxon>Chloroflexota</taxon>
        <taxon>Chloroflexia</taxon>
        <taxon>Candidatus Chloroheliales</taxon>
        <taxon>Candidatus Chloroheliaceae</taxon>
        <taxon>Candidatus Chlorohelix</taxon>
    </lineage>
</organism>
<dbReference type="AlphaFoldDB" id="A0A8T7LTG7"/>
<feature type="transmembrane region" description="Helical" evidence="6">
    <location>
        <begin position="215"/>
        <end position="237"/>
    </location>
</feature>
<dbReference type="SUPFAM" id="SSF103481">
    <property type="entry name" value="Multidrug resistance efflux transporter EmrE"/>
    <property type="match status" value="2"/>
</dbReference>
<dbReference type="GO" id="GO:0016020">
    <property type="term" value="C:membrane"/>
    <property type="evidence" value="ECO:0007669"/>
    <property type="project" value="UniProtKB-SubCell"/>
</dbReference>
<dbReference type="EMBL" id="CP128399">
    <property type="protein sequence ID" value="WJW67189.1"/>
    <property type="molecule type" value="Genomic_DNA"/>
</dbReference>
<reference evidence="9" key="2">
    <citation type="journal article" date="2024" name="Nature">
        <title>Anoxygenic phototroph of the Chloroflexota uses a type I reaction centre.</title>
        <authorList>
            <person name="Tsuji J.M."/>
            <person name="Shaw N.A."/>
            <person name="Nagashima S."/>
            <person name="Venkiteswaran J.J."/>
            <person name="Schiff S.L."/>
            <person name="Watanabe T."/>
            <person name="Fukui M."/>
            <person name="Hanada S."/>
            <person name="Tank M."/>
            <person name="Neufeld J.D."/>
        </authorList>
    </citation>
    <scope>NUCLEOTIDE SEQUENCE</scope>
    <source>
        <strain evidence="9">L227-S17</strain>
    </source>
</reference>
<dbReference type="PANTHER" id="PTHR32322">
    <property type="entry name" value="INNER MEMBRANE TRANSPORTER"/>
    <property type="match status" value="1"/>
</dbReference>
<feature type="transmembrane region" description="Helical" evidence="6">
    <location>
        <begin position="154"/>
        <end position="170"/>
    </location>
</feature>
<dbReference type="EMBL" id="JACATZ010000001">
    <property type="protein sequence ID" value="NWJ45314.1"/>
    <property type="molecule type" value="Genomic_DNA"/>
</dbReference>
<feature type="transmembrane region" description="Helical" evidence="6">
    <location>
        <begin position="244"/>
        <end position="265"/>
    </location>
</feature>
<feature type="transmembrane region" description="Helical" evidence="6">
    <location>
        <begin position="125"/>
        <end position="142"/>
    </location>
</feature>
<evidence type="ECO:0000256" key="3">
    <source>
        <dbReference type="ARBA" id="ARBA00022692"/>
    </source>
</evidence>
<feature type="transmembrane region" description="Helical" evidence="6">
    <location>
        <begin position="36"/>
        <end position="58"/>
    </location>
</feature>
<name>A0A8T7LTG7_9CHLR</name>
<feature type="transmembrane region" description="Helical" evidence="6">
    <location>
        <begin position="70"/>
        <end position="90"/>
    </location>
</feature>
<evidence type="ECO:0000256" key="1">
    <source>
        <dbReference type="ARBA" id="ARBA00004141"/>
    </source>
</evidence>
<comment type="similarity">
    <text evidence="2">Belongs to the EamA transporter family.</text>
</comment>
<dbReference type="InterPro" id="IPR037185">
    <property type="entry name" value="EmrE-like"/>
</dbReference>
<gene>
    <name evidence="8" type="ORF">HXX08_05485</name>
    <name evidence="9" type="ORF">OZ401_000445</name>
</gene>
<evidence type="ECO:0000259" key="7">
    <source>
        <dbReference type="Pfam" id="PF00892"/>
    </source>
</evidence>
<feature type="transmembrane region" description="Helical" evidence="6">
    <location>
        <begin position="96"/>
        <end position="116"/>
    </location>
</feature>
<dbReference type="InterPro" id="IPR000620">
    <property type="entry name" value="EamA_dom"/>
</dbReference>
<sequence length="314" mass="33272">MKNANNATKGLLLGLVGVAVFSMTLPATRIGIGSFSPWFISEGRVVVAGILAAVVLFFTRQKFPNRRQLVQLYIIGLMIGLGFPMLATAAMSTLPASHGAITLALQPLATALAATIRAGERPSPLFWAASLIGSGAVIWYALAQGGGSLEPADLMLLGAVAASGVGYAEGARLSRELGSWQVISWVMVLIWPVLAIMMGFEVARTGITPLFNAPLEAWLCFLYVAILSQYVGFFAWYRGLAMGGVARVGQLQLLQPFMTLIISSFLLGEKITFITALVAIVVVGAVAIGRKAPVALRQSAAIRRATLETPKPLE</sequence>
<feature type="domain" description="EamA" evidence="7">
    <location>
        <begin position="152"/>
        <end position="288"/>
    </location>
</feature>
<reference evidence="8 10" key="1">
    <citation type="submission" date="2020-06" db="EMBL/GenBank/DDBJ databases">
        <title>Anoxygenic phototrophic Chloroflexota member uses a Type I reaction center.</title>
        <authorList>
            <person name="Tsuji J.M."/>
            <person name="Shaw N.A."/>
            <person name="Nagashima S."/>
            <person name="Venkiteswaran J."/>
            <person name="Schiff S.L."/>
            <person name="Hanada S."/>
            <person name="Tank M."/>
            <person name="Neufeld J.D."/>
        </authorList>
    </citation>
    <scope>NUCLEOTIDE SEQUENCE [LARGE SCALE GENOMIC DNA]</scope>
    <source>
        <strain evidence="8">L227-S17</strain>
    </source>
</reference>
<dbReference type="Proteomes" id="UP000521676">
    <property type="component" value="Unassembled WGS sequence"/>
</dbReference>
<evidence type="ECO:0000313" key="11">
    <source>
        <dbReference type="Proteomes" id="UP001431572"/>
    </source>
</evidence>
<accession>A0A8T7LTG7</accession>
<feature type="domain" description="EamA" evidence="7">
    <location>
        <begin position="9"/>
        <end position="139"/>
    </location>
</feature>
<keyword evidence="4 6" id="KW-1133">Transmembrane helix</keyword>
<dbReference type="InterPro" id="IPR050638">
    <property type="entry name" value="AA-Vitamin_Transporters"/>
</dbReference>
<evidence type="ECO:0000313" key="9">
    <source>
        <dbReference type="EMBL" id="WJW67189.1"/>
    </source>
</evidence>
<keyword evidence="11" id="KW-1185">Reference proteome</keyword>
<comment type="subcellular location">
    <subcellularLocation>
        <location evidence="1">Membrane</location>
        <topology evidence="1">Multi-pass membrane protein</topology>
    </subcellularLocation>
</comment>
<evidence type="ECO:0000313" key="8">
    <source>
        <dbReference type="EMBL" id="NWJ45314.1"/>
    </source>
</evidence>
<proteinExistence type="inferred from homology"/>
<dbReference type="Proteomes" id="UP001431572">
    <property type="component" value="Chromosome 1"/>
</dbReference>
<evidence type="ECO:0000256" key="6">
    <source>
        <dbReference type="SAM" id="Phobius"/>
    </source>
</evidence>
<evidence type="ECO:0000256" key="2">
    <source>
        <dbReference type="ARBA" id="ARBA00007362"/>
    </source>
</evidence>
<feature type="transmembrane region" description="Helical" evidence="6">
    <location>
        <begin position="271"/>
        <end position="289"/>
    </location>
</feature>
<feature type="transmembrane region" description="Helical" evidence="6">
    <location>
        <begin position="182"/>
        <end position="203"/>
    </location>
</feature>
<dbReference type="RefSeq" id="WP_341469087.1">
    <property type="nucleotide sequence ID" value="NZ_CP128399.1"/>
</dbReference>
<dbReference type="PANTHER" id="PTHR32322:SF2">
    <property type="entry name" value="EAMA DOMAIN-CONTAINING PROTEIN"/>
    <property type="match status" value="1"/>
</dbReference>
<evidence type="ECO:0000256" key="4">
    <source>
        <dbReference type="ARBA" id="ARBA00022989"/>
    </source>
</evidence>
<protein>
    <submittedName>
        <fullName evidence="8">DMT family transporter</fullName>
    </submittedName>
</protein>
<keyword evidence="5 6" id="KW-0472">Membrane</keyword>
<evidence type="ECO:0000313" key="10">
    <source>
        <dbReference type="Proteomes" id="UP000521676"/>
    </source>
</evidence>
<keyword evidence="3 6" id="KW-0812">Transmembrane</keyword>
<evidence type="ECO:0000256" key="5">
    <source>
        <dbReference type="ARBA" id="ARBA00023136"/>
    </source>
</evidence>
<dbReference type="Pfam" id="PF00892">
    <property type="entry name" value="EamA"/>
    <property type="match status" value="2"/>
</dbReference>